<feature type="region of interest" description="Disordered" evidence="8">
    <location>
        <begin position="168"/>
        <end position="273"/>
    </location>
</feature>
<dbReference type="EMBL" id="KI392290">
    <property type="protein sequence ID" value="ERN17939.1"/>
    <property type="molecule type" value="Genomic_DNA"/>
</dbReference>
<dbReference type="OMA" id="NANCASQ"/>
<evidence type="ECO:0000256" key="6">
    <source>
        <dbReference type="ARBA" id="ARBA00022786"/>
    </source>
</evidence>
<dbReference type="InterPro" id="IPR045191">
    <property type="entry name" value="MBR1/2-like"/>
</dbReference>
<evidence type="ECO:0000313" key="10">
    <source>
        <dbReference type="Proteomes" id="UP000017836"/>
    </source>
</evidence>
<evidence type="ECO:0000256" key="2">
    <source>
        <dbReference type="ARBA" id="ARBA00012483"/>
    </source>
</evidence>
<dbReference type="Gramene" id="ERN17939">
    <property type="protein sequence ID" value="ERN17939"/>
    <property type="gene ID" value="AMTR_s00046p00058640"/>
</dbReference>
<dbReference type="HOGENOM" id="CLU_024479_0_0_1"/>
<feature type="compositionally biased region" description="Polar residues" evidence="8">
    <location>
        <begin position="503"/>
        <end position="513"/>
    </location>
</feature>
<keyword evidence="3" id="KW-0808">Transferase</keyword>
<keyword evidence="6" id="KW-0833">Ubl conjugation pathway</keyword>
<dbReference type="GO" id="GO:0061630">
    <property type="term" value="F:ubiquitin protein ligase activity"/>
    <property type="evidence" value="ECO:0007669"/>
    <property type="project" value="UniProtKB-EC"/>
</dbReference>
<evidence type="ECO:0000256" key="3">
    <source>
        <dbReference type="ARBA" id="ARBA00022679"/>
    </source>
</evidence>
<feature type="compositionally biased region" description="Low complexity" evidence="8">
    <location>
        <begin position="463"/>
        <end position="475"/>
    </location>
</feature>
<evidence type="ECO:0000256" key="1">
    <source>
        <dbReference type="ARBA" id="ARBA00000900"/>
    </source>
</evidence>
<gene>
    <name evidence="9" type="ORF">AMTR_s00046p00058640</name>
</gene>
<organism evidence="9 10">
    <name type="scientific">Amborella trichopoda</name>
    <dbReference type="NCBI Taxonomy" id="13333"/>
    <lineage>
        <taxon>Eukaryota</taxon>
        <taxon>Viridiplantae</taxon>
        <taxon>Streptophyta</taxon>
        <taxon>Embryophyta</taxon>
        <taxon>Tracheophyta</taxon>
        <taxon>Spermatophyta</taxon>
        <taxon>Magnoliopsida</taxon>
        <taxon>Amborellales</taxon>
        <taxon>Amborellaceae</taxon>
        <taxon>Amborella</taxon>
    </lineage>
</organism>
<keyword evidence="7" id="KW-0862">Zinc</keyword>
<dbReference type="PANTHER" id="PTHR22937:SF224">
    <property type="entry name" value="E3 UBIQUITIN-PROTEIN LIGASE MBR1-RELATED"/>
    <property type="match status" value="1"/>
</dbReference>
<protein>
    <recommendedName>
        <fullName evidence="2">RING-type E3 ubiquitin transferase</fullName>
        <ecNumber evidence="2">2.3.2.27</ecNumber>
    </recommendedName>
</protein>
<feature type="compositionally biased region" description="Polar residues" evidence="8">
    <location>
        <begin position="245"/>
        <end position="273"/>
    </location>
</feature>
<dbReference type="AlphaFoldDB" id="U5D665"/>
<evidence type="ECO:0000256" key="7">
    <source>
        <dbReference type="ARBA" id="ARBA00022833"/>
    </source>
</evidence>
<dbReference type="EC" id="2.3.2.27" evidence="2"/>
<keyword evidence="10" id="KW-1185">Reference proteome</keyword>
<dbReference type="eggNOG" id="KOG0800">
    <property type="taxonomic scope" value="Eukaryota"/>
</dbReference>
<evidence type="ECO:0000256" key="8">
    <source>
        <dbReference type="SAM" id="MobiDB-lite"/>
    </source>
</evidence>
<proteinExistence type="predicted"/>
<accession>U5D665</accession>
<dbReference type="PANTHER" id="PTHR22937">
    <property type="entry name" value="E3 UBIQUITIN-PROTEIN LIGASE RNF165"/>
    <property type="match status" value="1"/>
</dbReference>
<comment type="catalytic activity">
    <reaction evidence="1">
        <text>S-ubiquitinyl-[E2 ubiquitin-conjugating enzyme]-L-cysteine + [acceptor protein]-L-lysine = [E2 ubiquitin-conjugating enzyme]-L-cysteine + N(6)-ubiquitinyl-[acceptor protein]-L-lysine.</text>
        <dbReference type="EC" id="2.3.2.27"/>
    </reaction>
</comment>
<evidence type="ECO:0000256" key="4">
    <source>
        <dbReference type="ARBA" id="ARBA00022723"/>
    </source>
</evidence>
<keyword evidence="4" id="KW-0479">Metal-binding</keyword>
<feature type="region of interest" description="Disordered" evidence="8">
    <location>
        <begin position="500"/>
        <end position="543"/>
    </location>
</feature>
<feature type="compositionally biased region" description="Low complexity" evidence="8">
    <location>
        <begin position="224"/>
        <end position="237"/>
    </location>
</feature>
<evidence type="ECO:0000256" key="5">
    <source>
        <dbReference type="ARBA" id="ARBA00022771"/>
    </source>
</evidence>
<reference evidence="10" key="1">
    <citation type="journal article" date="2013" name="Science">
        <title>The Amborella genome and the evolution of flowering plants.</title>
        <authorList>
            <consortium name="Amborella Genome Project"/>
        </authorList>
    </citation>
    <scope>NUCLEOTIDE SEQUENCE [LARGE SCALE GENOMIC DNA]</scope>
</reference>
<keyword evidence="5" id="KW-0863">Zinc-finger</keyword>
<dbReference type="Proteomes" id="UP000017836">
    <property type="component" value="Unassembled WGS sequence"/>
</dbReference>
<sequence>MQGQRGTVQSFLDTFEFETGSSSSTSGVEQPLYWNNMMNPVETGSLPDFVLSPSDANIAFVSQDGSLGGWSVGGSSAGEHSLNRVGHDDVKVDRGWSSSLTIPSGSDARLEERTLEQPNVLSFETVDLSLSTDHVANDPLVFQNSNAQGSNLNLGGYAGNDFMEHDSCPHSYKSSGPESEHISSADPGGTNNAGHLGEGSSGTRSSLSVDHGRRVSCKRKNVEGVSGQSSMVGTSSSFPHDDESVQLSLPSRANATGSSSSTSIPTVGNSADDQLNPRLGININGAAPDCHTALPVGGNAESSQRSFRMRVNPIYQQDSASSPHLWPTGNPTRRAHTMTPHASSSGRLMQAPDLRASSSSSPLNHLSIPHRLPSLHRSPRSFGWSGASIPRIGSTSGSTVFSGERPTVLRDDASSRARSTLEHALLAPTPEMRPLPHDPAPWSSPNGNVNLPGNVASTSRNGSNPSNTHSASSSNLVPHQVPLSHFPRRLSEVVRRSLFSAPGSEQGSQSSTFPPIRPVPSTSSTEIVMPSSGGGGSNIQGHQPHLRSAFLMDRHGDGAPGVPLPVRNWAAASEGRSRLVSEIRNVLDLMRRGENLRFEDVLILDQSVFYGVADLHDRHRDMRLDVDNMSYEELLALEERIGNVSTGLNEETVVKCLKQRKYVAITNASVEVEPCCICQNMWMMKSLEH</sequence>
<evidence type="ECO:0000313" key="9">
    <source>
        <dbReference type="EMBL" id="ERN17939.1"/>
    </source>
</evidence>
<feature type="region of interest" description="Disordered" evidence="8">
    <location>
        <begin position="353"/>
        <end position="479"/>
    </location>
</feature>
<dbReference type="GO" id="GO:0008270">
    <property type="term" value="F:zinc ion binding"/>
    <property type="evidence" value="ECO:0007669"/>
    <property type="project" value="UniProtKB-KW"/>
</dbReference>
<name>U5D665_AMBTC</name>
<feature type="compositionally biased region" description="Basic and acidic residues" evidence="8">
    <location>
        <begin position="407"/>
        <end position="421"/>
    </location>
</feature>
<feature type="compositionally biased region" description="Polar residues" evidence="8">
    <location>
        <begin position="443"/>
        <end position="462"/>
    </location>
</feature>